<dbReference type="AlphaFoldDB" id="A0A1G5BA95"/>
<reference evidence="2" key="1">
    <citation type="submission" date="2016-10" db="EMBL/GenBank/DDBJ databases">
        <authorList>
            <person name="Varghese N."/>
            <person name="Submissions S."/>
        </authorList>
    </citation>
    <scope>NUCLEOTIDE SEQUENCE [LARGE SCALE GENOMIC DNA]</scope>
    <source>
        <strain evidence="2">XBD2006</strain>
    </source>
</reference>
<dbReference type="RefSeq" id="WP_074461385.1">
    <property type="nucleotide sequence ID" value="NZ_FMUR01000004.1"/>
</dbReference>
<evidence type="ECO:0000313" key="1">
    <source>
        <dbReference type="EMBL" id="SCX87088.1"/>
    </source>
</evidence>
<sequence length="107" mass="11743">MEKEVFMDTNVFTQIVGDIQSAADNLVLSDSALKNSDCLNGFPAGVEIIEALKEVHTTSKLYRYEAAVALPKGLLTLRDSMIEVDESVSRSLRVDKTPGGVRIESKR</sequence>
<proteinExistence type="predicted"/>
<accession>A0A1G5BA95</accession>
<dbReference type="OrthoDB" id="2004763at2"/>
<organism evidence="1 2">
    <name type="scientific">Butyrivibrio hungatei</name>
    <dbReference type="NCBI Taxonomy" id="185008"/>
    <lineage>
        <taxon>Bacteria</taxon>
        <taxon>Bacillati</taxon>
        <taxon>Bacillota</taxon>
        <taxon>Clostridia</taxon>
        <taxon>Lachnospirales</taxon>
        <taxon>Lachnospiraceae</taxon>
        <taxon>Butyrivibrio</taxon>
    </lineage>
</organism>
<gene>
    <name evidence="1" type="ORF">SAMN02910451_00614</name>
</gene>
<dbReference type="Proteomes" id="UP000183047">
    <property type="component" value="Unassembled WGS sequence"/>
</dbReference>
<protein>
    <submittedName>
        <fullName evidence="1">Uncharacterized protein</fullName>
    </submittedName>
</protein>
<name>A0A1G5BA95_9FIRM</name>
<evidence type="ECO:0000313" key="2">
    <source>
        <dbReference type="Proteomes" id="UP000183047"/>
    </source>
</evidence>
<keyword evidence="2" id="KW-1185">Reference proteome</keyword>
<dbReference type="EMBL" id="FMUR01000004">
    <property type="protein sequence ID" value="SCX87088.1"/>
    <property type="molecule type" value="Genomic_DNA"/>
</dbReference>